<dbReference type="InterPro" id="IPR011059">
    <property type="entry name" value="Metal-dep_hydrolase_composite"/>
</dbReference>
<keyword evidence="4" id="KW-0479">Metal-binding</keyword>
<evidence type="ECO:0000256" key="5">
    <source>
        <dbReference type="ARBA" id="ARBA00022801"/>
    </source>
</evidence>
<comment type="function">
    <text evidence="2">Catalyzes the reversible cyclization of carbamoyl aspartate to dihydroorotate.</text>
</comment>
<dbReference type="InterPro" id="IPR002195">
    <property type="entry name" value="Dihydroorotase_CS"/>
</dbReference>
<dbReference type="SUPFAM" id="SSF51338">
    <property type="entry name" value="Composite domain of metallo-dependent hydrolases"/>
    <property type="match status" value="1"/>
</dbReference>
<dbReference type="PANTHER" id="PTHR43668:SF4">
    <property type="entry name" value="ALLANTOINASE"/>
    <property type="match status" value="1"/>
</dbReference>
<dbReference type="CDD" id="cd01318">
    <property type="entry name" value="DHOase_IIb"/>
    <property type="match status" value="1"/>
</dbReference>
<dbReference type="GO" id="GO:0005737">
    <property type="term" value="C:cytoplasm"/>
    <property type="evidence" value="ECO:0007669"/>
    <property type="project" value="TreeGrafter"/>
</dbReference>
<dbReference type="SUPFAM" id="SSF51556">
    <property type="entry name" value="Metallo-dependent hydrolases"/>
    <property type="match status" value="1"/>
</dbReference>
<comment type="caution">
    <text evidence="7">The sequence shown here is derived from an EMBL/GenBank/DDBJ whole genome shotgun (WGS) entry which is preliminary data.</text>
</comment>
<name>A0A5C8KDF4_9BACT</name>
<keyword evidence="8" id="KW-1185">Reference proteome</keyword>
<dbReference type="PANTHER" id="PTHR43668">
    <property type="entry name" value="ALLANTOINASE"/>
    <property type="match status" value="1"/>
</dbReference>
<dbReference type="RefSeq" id="WP_147920750.1">
    <property type="nucleotide sequence ID" value="NZ_VRTY01000014.1"/>
</dbReference>
<dbReference type="Proteomes" id="UP000321926">
    <property type="component" value="Unassembled WGS sequence"/>
</dbReference>
<proteinExistence type="inferred from homology"/>
<evidence type="ECO:0000256" key="4">
    <source>
        <dbReference type="ARBA" id="ARBA00022723"/>
    </source>
</evidence>
<dbReference type="InterPro" id="IPR050138">
    <property type="entry name" value="DHOase/Allantoinase_Hydrolase"/>
</dbReference>
<dbReference type="Gene3D" id="2.30.40.10">
    <property type="entry name" value="Urease, subunit C, domain 1"/>
    <property type="match status" value="1"/>
</dbReference>
<evidence type="ECO:0000256" key="2">
    <source>
        <dbReference type="ARBA" id="ARBA00002368"/>
    </source>
</evidence>
<dbReference type="InterPro" id="IPR032466">
    <property type="entry name" value="Metal_Hydrolase"/>
</dbReference>
<dbReference type="InterPro" id="IPR006680">
    <property type="entry name" value="Amidohydro-rel"/>
</dbReference>
<comment type="cofactor">
    <cofactor evidence="1">
        <name>Zn(2+)</name>
        <dbReference type="ChEBI" id="CHEBI:29105"/>
    </cofactor>
</comment>
<dbReference type="NCBIfam" id="NF006688">
    <property type="entry name" value="PRK09236.1"/>
    <property type="match status" value="1"/>
</dbReference>
<evidence type="ECO:0000313" key="7">
    <source>
        <dbReference type="EMBL" id="TXK50062.1"/>
    </source>
</evidence>
<evidence type="ECO:0000313" key="8">
    <source>
        <dbReference type="Proteomes" id="UP000321926"/>
    </source>
</evidence>
<dbReference type="Pfam" id="PF01979">
    <property type="entry name" value="Amidohydro_1"/>
    <property type="match status" value="1"/>
</dbReference>
<keyword evidence="5 7" id="KW-0378">Hydrolase</keyword>
<reference evidence="7 8" key="1">
    <citation type="submission" date="2019-08" db="EMBL/GenBank/DDBJ databases">
        <authorList>
            <person name="Shi S."/>
        </authorList>
    </citation>
    <scope>NUCLEOTIDE SEQUENCE [LARGE SCALE GENOMIC DNA]</scope>
    <source>
        <strain evidence="7 8">GY10130</strain>
    </source>
</reference>
<dbReference type="GO" id="GO:0004038">
    <property type="term" value="F:allantoinase activity"/>
    <property type="evidence" value="ECO:0007669"/>
    <property type="project" value="TreeGrafter"/>
</dbReference>
<dbReference type="GO" id="GO:0004151">
    <property type="term" value="F:dihydroorotase activity"/>
    <property type="evidence" value="ECO:0007669"/>
    <property type="project" value="UniProtKB-EC"/>
</dbReference>
<feature type="domain" description="Amidohydrolase-related" evidence="6">
    <location>
        <begin position="52"/>
        <end position="429"/>
    </location>
</feature>
<evidence type="ECO:0000256" key="3">
    <source>
        <dbReference type="ARBA" id="ARBA00010286"/>
    </source>
</evidence>
<dbReference type="Gene3D" id="3.20.20.140">
    <property type="entry name" value="Metal-dependent hydrolases"/>
    <property type="match status" value="1"/>
</dbReference>
<dbReference type="EMBL" id="VRTY01000014">
    <property type="protein sequence ID" value="TXK50062.1"/>
    <property type="molecule type" value="Genomic_DNA"/>
</dbReference>
<gene>
    <name evidence="7" type="ORF">FVR03_05525</name>
</gene>
<dbReference type="GO" id="GO:0046872">
    <property type="term" value="F:metal ion binding"/>
    <property type="evidence" value="ECO:0007669"/>
    <property type="project" value="UniProtKB-KW"/>
</dbReference>
<dbReference type="GO" id="GO:0006145">
    <property type="term" value="P:purine nucleobase catabolic process"/>
    <property type="evidence" value="ECO:0007669"/>
    <property type="project" value="TreeGrafter"/>
</dbReference>
<dbReference type="OrthoDB" id="9765462at2"/>
<sequence length="450" mass="50887">MKTIIRNANVVNEGSVFVADVLIAKDRIEKVAPEITSPKEGRYMEINAEGLYLMPGVIDDQVHFRDPGLTHKADIFSESKAAVAGGVTSYMDMPNTVPNTLTQELLEEKYGLAAEKSLANYSFFMGIGKDNLEEALRTDTENVCGITDDGLYFHNDEGILANYPDFLEKLFSRTSTLVALHCEDDSIIKRNTELFRRKYGDNIPFGCHPLIRSEEACVKATERVLQIARKHSSRLHLFHISTLAETNLLDNKAKAREKRITAEACIHHLWFSEKDYDQLGSKIKWNPSIKSEKDAKGLLEALIDGRLDIVATDHAPHTKEEKAGNYFQANSGGPLVQHALVAMLELYHQKKISLEKIVETMSHKVAEIYKIKERGYIREGYYADMVLVDINRPWQVNPQNLLYKCNWSPFSGQVFTSSVTHTWVNGNLVYANGKFASEAKGKRLEFEKIR</sequence>
<accession>A0A5C8KDF4</accession>
<dbReference type="AlphaFoldDB" id="A0A5C8KDF4"/>
<organism evidence="7 8">
    <name type="scientific">Pontibacter qinzhouensis</name>
    <dbReference type="NCBI Taxonomy" id="2603253"/>
    <lineage>
        <taxon>Bacteria</taxon>
        <taxon>Pseudomonadati</taxon>
        <taxon>Bacteroidota</taxon>
        <taxon>Cytophagia</taxon>
        <taxon>Cytophagales</taxon>
        <taxon>Hymenobacteraceae</taxon>
        <taxon>Pontibacter</taxon>
    </lineage>
</organism>
<evidence type="ECO:0000259" key="6">
    <source>
        <dbReference type="Pfam" id="PF01979"/>
    </source>
</evidence>
<dbReference type="PROSITE" id="PS00483">
    <property type="entry name" value="DIHYDROOROTASE_2"/>
    <property type="match status" value="1"/>
</dbReference>
<dbReference type="EC" id="3.5.2.3" evidence="7"/>
<evidence type="ECO:0000256" key="1">
    <source>
        <dbReference type="ARBA" id="ARBA00001947"/>
    </source>
</evidence>
<comment type="similarity">
    <text evidence="3">Belongs to the metallo-dependent hydrolases superfamily. DHOase family. Class I DHOase subfamily.</text>
</comment>
<protein>
    <submittedName>
        <fullName evidence="7">Dihydroorotase</fullName>
        <ecNumber evidence="7">3.5.2.3</ecNumber>
    </submittedName>
</protein>